<comment type="caution">
    <text evidence="2">The sequence shown here is derived from an EMBL/GenBank/DDBJ whole genome shotgun (WGS) entry which is preliminary data.</text>
</comment>
<feature type="compositionally biased region" description="Polar residues" evidence="1">
    <location>
        <begin position="667"/>
        <end position="678"/>
    </location>
</feature>
<keyword evidence="3" id="KW-1185">Reference proteome</keyword>
<feature type="region of interest" description="Disordered" evidence="1">
    <location>
        <begin position="605"/>
        <end position="794"/>
    </location>
</feature>
<organism evidence="2 3">
    <name type="scientific">Trichoglossum hirsutum</name>
    <dbReference type="NCBI Taxonomy" id="265104"/>
    <lineage>
        <taxon>Eukaryota</taxon>
        <taxon>Fungi</taxon>
        <taxon>Dikarya</taxon>
        <taxon>Ascomycota</taxon>
        <taxon>Pezizomycotina</taxon>
        <taxon>Geoglossomycetes</taxon>
        <taxon>Geoglossales</taxon>
        <taxon>Geoglossaceae</taxon>
        <taxon>Trichoglossum</taxon>
    </lineage>
</organism>
<feature type="compositionally biased region" description="Basic and acidic residues" evidence="1">
    <location>
        <begin position="427"/>
        <end position="441"/>
    </location>
</feature>
<accession>A0A9P8RS69</accession>
<feature type="region of interest" description="Disordered" evidence="1">
    <location>
        <begin position="1"/>
        <end position="39"/>
    </location>
</feature>
<evidence type="ECO:0000313" key="2">
    <source>
        <dbReference type="EMBL" id="KAH0563064.1"/>
    </source>
</evidence>
<proteinExistence type="predicted"/>
<feature type="compositionally biased region" description="Polar residues" evidence="1">
    <location>
        <begin position="922"/>
        <end position="932"/>
    </location>
</feature>
<evidence type="ECO:0000313" key="3">
    <source>
        <dbReference type="Proteomes" id="UP000750711"/>
    </source>
</evidence>
<feature type="region of interest" description="Disordered" evidence="1">
    <location>
        <begin position="922"/>
        <end position="955"/>
    </location>
</feature>
<feature type="compositionally biased region" description="Polar residues" evidence="1">
    <location>
        <begin position="518"/>
        <end position="535"/>
    </location>
</feature>
<reference evidence="2" key="1">
    <citation type="submission" date="2021-03" db="EMBL/GenBank/DDBJ databases">
        <title>Comparative genomics and phylogenomic investigation of the class Geoglossomycetes provide insights into ecological specialization and systematics.</title>
        <authorList>
            <person name="Melie T."/>
            <person name="Pirro S."/>
            <person name="Miller A.N."/>
            <person name="Quandt A."/>
        </authorList>
    </citation>
    <scope>NUCLEOTIDE SEQUENCE</scope>
    <source>
        <strain evidence="2">CAQ_001_2017</strain>
    </source>
</reference>
<protein>
    <submittedName>
        <fullName evidence="2">Uncharacterized protein</fullName>
    </submittedName>
</protein>
<feature type="compositionally biased region" description="Basic and acidic residues" evidence="1">
    <location>
        <begin position="681"/>
        <end position="692"/>
    </location>
</feature>
<feature type="region of interest" description="Disordered" evidence="1">
    <location>
        <begin position="61"/>
        <end position="132"/>
    </location>
</feature>
<feature type="compositionally biased region" description="Pro residues" evidence="1">
    <location>
        <begin position="1"/>
        <end position="13"/>
    </location>
</feature>
<gene>
    <name evidence="2" type="ORF">GP486_002370</name>
</gene>
<feature type="region of interest" description="Disordered" evidence="1">
    <location>
        <begin position="515"/>
        <end position="535"/>
    </location>
</feature>
<feature type="compositionally biased region" description="Basic and acidic residues" evidence="1">
    <location>
        <begin position="74"/>
        <end position="91"/>
    </location>
</feature>
<feature type="compositionally biased region" description="Low complexity" evidence="1">
    <location>
        <begin position="1172"/>
        <end position="1181"/>
    </location>
</feature>
<dbReference type="EMBL" id="JAGHQM010000259">
    <property type="protein sequence ID" value="KAH0563064.1"/>
    <property type="molecule type" value="Genomic_DNA"/>
</dbReference>
<feature type="compositionally biased region" description="Polar residues" evidence="1">
    <location>
        <begin position="761"/>
        <end position="792"/>
    </location>
</feature>
<evidence type="ECO:0000256" key="1">
    <source>
        <dbReference type="SAM" id="MobiDB-lite"/>
    </source>
</evidence>
<feature type="region of interest" description="Disordered" evidence="1">
    <location>
        <begin position="806"/>
        <end position="830"/>
    </location>
</feature>
<feature type="region of interest" description="Disordered" evidence="1">
    <location>
        <begin position="1165"/>
        <end position="1206"/>
    </location>
</feature>
<feature type="compositionally biased region" description="Polar residues" evidence="1">
    <location>
        <begin position="365"/>
        <end position="390"/>
    </location>
</feature>
<feature type="compositionally biased region" description="Basic and acidic residues" evidence="1">
    <location>
        <begin position="112"/>
        <end position="122"/>
    </location>
</feature>
<feature type="region of interest" description="Disordered" evidence="1">
    <location>
        <begin position="146"/>
        <end position="169"/>
    </location>
</feature>
<feature type="region of interest" description="Disordered" evidence="1">
    <location>
        <begin position="1058"/>
        <end position="1094"/>
    </location>
</feature>
<feature type="compositionally biased region" description="Low complexity" evidence="1">
    <location>
        <begin position="613"/>
        <end position="629"/>
    </location>
</feature>
<dbReference type="Proteomes" id="UP000750711">
    <property type="component" value="Unassembled WGS sequence"/>
</dbReference>
<feature type="region of interest" description="Disordered" evidence="1">
    <location>
        <begin position="864"/>
        <end position="890"/>
    </location>
</feature>
<feature type="compositionally biased region" description="Polar residues" evidence="1">
    <location>
        <begin position="721"/>
        <end position="750"/>
    </location>
</feature>
<sequence>MRLPPLPAVPLPTGPRAGVKPHRLSPTRKGPYGDTGRTLEYRDTVEKNWRKHLDNGLRHNFKPVADTYRPGYPETDRRYLNGRDRGFDDPSRFSPPQQGRDGADKSYMSLHRSRDSTRDQASQERSGSPLLRARIEVAREVADRITRESLGNLPKTREDGNQGQKRAGPPEIYQTDLAAAGASSDVAPDLSQTSLLSRGLPYSSQRPNIPLEQGSAVDDEVIIVPTENIPRIQSINGEPPVLRGNSSIAVSSTSVLHKGNSVGDSSNGQIPLPSVPCTTEVNPPSATAGSRLPPKPPVIQPPNLSYEPGLHILAGHLKLQHTTHLQPSVEDAPSVNSDLTVVTRKSTQEGSSSWRCSRCTKTLRTPSQFNTTPARSSLDPSFHSSRQSPVSVGPKIVSIHTDGQPPRKKLRTESGDVAITMPVPDSFDARYSPREIPREESTPIPPTNRPQSLIESSEDLQNRNSSAPLGRLRNHVGSANSEMLDATNVLAPSGGPPPASGLAPSLELAPITDKNIESSRSWPTELSSNKTIPSNESHYSEVSKITLLSSNNMSSHFRYGGALKTPVAMDAIGIDGPAPIVTLPWRAETPAGPVKGLGLGIQMLRTGNLSPKGSQSGTDQSTSSGTTSDIPRDIESANTSIGSPVAPATVLEVKEVARSKADDELSDTSMSLDSTHSPSPDGKERVTHENNHNSEPSSPPYSPRLDAFVHSDDGSAPVTADTATIQPNPTNGVRDIQTNGVHADTGQSPPSGGAVGKGYSSHGSVMHTSQTDSLEANPFNTSPSPVLSTSGDSLYLHLPRTNSYISSSMRRRPEPNPAPGLLIPQKRRKPQAVARKVASVPTHTLETSQGNTSRPIMKKANELRTPEKAKQHNPHVAKKSPGIRPDSSAISTETDLRQRLKMSFAENEELRKTLERQKSALQNYASKTSSLSDDLRDKERGNQELSADAKKLRDQISQKEKRIEELQKIEDENKDLRFQLTQALSEIKQHIAENRTLEGKLAQALNDKQRALKEKHQALDEKQQAVEKSHQALMEKQQTYLELEEQQKLLVLERERAEGIQKRQKSTERKIIDPPAPDSNQIQTLQKGPVPANASKPTVSCIDLEYGALNPFEAYPDMEIVMGRNSTRTVTKVMPNCSRRFRKLGTRQRLDFALMDRRFIHRQRLGLPATANGNNSGNSSGQGTREWRNDNEDSGDSSGSCESDDSDLEIPIEELVGAPAEIMPTIQENGRLCFRDGTLVSAYFRYNYTVRLIDPKTRGRMASFRELKSFIKLGSLTWRARSDS</sequence>
<feature type="compositionally biased region" description="Basic and acidic residues" evidence="1">
    <location>
        <begin position="933"/>
        <end position="955"/>
    </location>
</feature>
<feature type="region of interest" description="Disordered" evidence="1">
    <location>
        <begin position="365"/>
        <end position="473"/>
    </location>
</feature>
<feature type="compositionally biased region" description="Basic and acidic residues" evidence="1">
    <location>
        <begin position="652"/>
        <end position="663"/>
    </location>
</feature>
<name>A0A9P8RS69_9PEZI</name>
<feature type="compositionally biased region" description="Basic and acidic residues" evidence="1">
    <location>
        <begin position="1058"/>
        <end position="1072"/>
    </location>
</feature>